<evidence type="ECO:0000256" key="2">
    <source>
        <dbReference type="ARBA" id="ARBA00022729"/>
    </source>
</evidence>
<comment type="caution">
    <text evidence="12">The sequence shown here is derived from an EMBL/GenBank/DDBJ whole genome shotgun (WGS) entry which is preliminary data.</text>
</comment>
<reference evidence="12" key="1">
    <citation type="journal article" date="2020" name="mSystems">
        <title>Genome- and Community-Level Interaction Insights into Carbon Utilization and Element Cycling Functions of Hydrothermarchaeota in Hydrothermal Sediment.</title>
        <authorList>
            <person name="Zhou Z."/>
            <person name="Liu Y."/>
            <person name="Xu W."/>
            <person name="Pan J."/>
            <person name="Luo Z.H."/>
            <person name="Li M."/>
        </authorList>
    </citation>
    <scope>NUCLEOTIDE SEQUENCE [LARGE SCALE GENOMIC DNA]</scope>
    <source>
        <strain evidence="12">HyVt-19</strain>
    </source>
</reference>
<evidence type="ECO:0000256" key="1">
    <source>
        <dbReference type="ARBA" id="ARBA00022618"/>
    </source>
</evidence>
<dbReference type="PROSITE" id="PS51123">
    <property type="entry name" value="OMPA_2"/>
    <property type="match status" value="1"/>
</dbReference>
<evidence type="ECO:0000256" key="5">
    <source>
        <dbReference type="ARBA" id="ARBA00023237"/>
    </source>
</evidence>
<protein>
    <recommendedName>
        <fullName evidence="8">Peptidoglycan-associated lipoprotein</fullName>
        <shortName evidence="8">PAL</shortName>
    </recommendedName>
</protein>
<evidence type="ECO:0000256" key="8">
    <source>
        <dbReference type="HAMAP-Rule" id="MF_02204"/>
    </source>
</evidence>
<dbReference type="InterPro" id="IPR039001">
    <property type="entry name" value="Pal"/>
</dbReference>
<keyword evidence="1" id="KW-0132">Cell division</keyword>
<proteinExistence type="inferred from homology"/>
<evidence type="ECO:0000256" key="6">
    <source>
        <dbReference type="ARBA" id="ARBA00023288"/>
    </source>
</evidence>
<keyword evidence="5 8" id="KW-0998">Cell outer membrane</keyword>
<name>A0A7C1AW11_9BACT</name>
<dbReference type="InterPro" id="IPR014169">
    <property type="entry name" value="Pal_lipo_C"/>
</dbReference>
<dbReference type="GO" id="GO:0051301">
    <property type="term" value="P:cell division"/>
    <property type="evidence" value="ECO:0007669"/>
    <property type="project" value="UniProtKB-KW"/>
</dbReference>
<dbReference type="PANTHER" id="PTHR30329">
    <property type="entry name" value="STATOR ELEMENT OF FLAGELLAR MOTOR COMPLEX"/>
    <property type="match status" value="1"/>
</dbReference>
<evidence type="ECO:0000256" key="7">
    <source>
        <dbReference type="ARBA" id="ARBA00023306"/>
    </source>
</evidence>
<feature type="domain" description="OmpA-like" evidence="11">
    <location>
        <begin position="69"/>
        <end position="184"/>
    </location>
</feature>
<keyword evidence="2 8" id="KW-0732">Signal</keyword>
<evidence type="ECO:0000256" key="10">
    <source>
        <dbReference type="SAM" id="SignalP"/>
    </source>
</evidence>
<evidence type="ECO:0000256" key="9">
    <source>
        <dbReference type="SAM" id="MobiDB-lite"/>
    </source>
</evidence>
<dbReference type="SUPFAM" id="SSF103088">
    <property type="entry name" value="OmpA-like"/>
    <property type="match status" value="1"/>
</dbReference>
<gene>
    <name evidence="8 12" type="primary">pal</name>
    <name evidence="12" type="ORF">ENG14_03335</name>
</gene>
<dbReference type="CDD" id="cd07185">
    <property type="entry name" value="OmpA_C-like"/>
    <property type="match status" value="1"/>
</dbReference>
<feature type="chain" id="PRO_5027619338" description="Peptidoglycan-associated lipoprotein" evidence="10">
    <location>
        <begin position="21"/>
        <end position="184"/>
    </location>
</feature>
<keyword evidence="4 8" id="KW-0564">Palmitate</keyword>
<feature type="signal peptide" evidence="10">
    <location>
        <begin position="1"/>
        <end position="20"/>
    </location>
</feature>
<accession>A0A7C1AW11</accession>
<dbReference type="PROSITE" id="PS51257">
    <property type="entry name" value="PROKAR_LIPOPROTEIN"/>
    <property type="match status" value="1"/>
</dbReference>
<dbReference type="InterPro" id="IPR006665">
    <property type="entry name" value="OmpA-like"/>
</dbReference>
<dbReference type="InterPro" id="IPR006664">
    <property type="entry name" value="OMP_bac"/>
</dbReference>
<comment type="subcellular location">
    <subcellularLocation>
        <location evidence="8">Cell outer membrane</location>
        <topology evidence="8">Lipid-anchor</topology>
    </subcellularLocation>
</comment>
<keyword evidence="6 8" id="KW-0449">Lipoprotein</keyword>
<dbReference type="Proteomes" id="UP000886355">
    <property type="component" value="Unassembled WGS sequence"/>
</dbReference>
<comment type="similarity">
    <text evidence="8">Belongs to the Pal lipoprotein family.</text>
</comment>
<dbReference type="Pfam" id="PF00691">
    <property type="entry name" value="OmpA"/>
    <property type="match status" value="1"/>
</dbReference>
<dbReference type="AlphaFoldDB" id="A0A7C1AW11"/>
<keyword evidence="7" id="KW-0131">Cell cycle</keyword>
<dbReference type="EMBL" id="DQZW01000155">
    <property type="protein sequence ID" value="HDL89917.1"/>
    <property type="molecule type" value="Genomic_DNA"/>
</dbReference>
<dbReference type="PRINTS" id="PR01021">
    <property type="entry name" value="OMPADOMAIN"/>
</dbReference>
<feature type="region of interest" description="Disordered" evidence="9">
    <location>
        <begin position="25"/>
        <end position="47"/>
    </location>
</feature>
<dbReference type="Gene3D" id="3.30.1330.60">
    <property type="entry name" value="OmpA-like domain"/>
    <property type="match status" value="1"/>
</dbReference>
<dbReference type="GO" id="GO:0009279">
    <property type="term" value="C:cell outer membrane"/>
    <property type="evidence" value="ECO:0007669"/>
    <property type="project" value="UniProtKB-SubCell"/>
</dbReference>
<evidence type="ECO:0000259" key="11">
    <source>
        <dbReference type="PROSITE" id="PS51123"/>
    </source>
</evidence>
<sequence length="184" mass="21100">MRYVAGLVFLLFLVVSSSSCTRHTGYVPPPTTSSLQERELKGETTGTPITDSRWRAMGITTVEQKEQFLKEKEAFENRDIHFDFDSYALTEEAKAILREKAEFLKKYPLVTVTIEGHCDERGTNEYNLALGERRAHSAWQYLVNLGINPDRMTMISYGEEKPIALGHDEASWAKNRRAHFVIHF</sequence>
<keyword evidence="3 8" id="KW-0472">Membrane</keyword>
<dbReference type="InterPro" id="IPR036737">
    <property type="entry name" value="OmpA-like_sf"/>
</dbReference>
<evidence type="ECO:0000256" key="4">
    <source>
        <dbReference type="ARBA" id="ARBA00023139"/>
    </source>
</evidence>
<evidence type="ECO:0000313" key="12">
    <source>
        <dbReference type="EMBL" id="HDL89917.1"/>
    </source>
</evidence>
<dbReference type="HAMAP" id="MF_02204">
    <property type="entry name" value="Pal"/>
    <property type="match status" value="1"/>
</dbReference>
<dbReference type="InterPro" id="IPR050330">
    <property type="entry name" value="Bact_OuterMem_StrucFunc"/>
</dbReference>
<organism evidence="12">
    <name type="scientific">Thermodesulforhabdus norvegica</name>
    <dbReference type="NCBI Taxonomy" id="39841"/>
    <lineage>
        <taxon>Bacteria</taxon>
        <taxon>Pseudomonadati</taxon>
        <taxon>Thermodesulfobacteriota</taxon>
        <taxon>Syntrophobacteria</taxon>
        <taxon>Syntrophobacterales</taxon>
        <taxon>Thermodesulforhabdaceae</taxon>
        <taxon>Thermodesulforhabdus</taxon>
    </lineage>
</organism>
<dbReference type="PANTHER" id="PTHR30329:SF21">
    <property type="entry name" value="LIPOPROTEIN YIAD-RELATED"/>
    <property type="match status" value="1"/>
</dbReference>
<dbReference type="NCBIfam" id="TIGR02802">
    <property type="entry name" value="Pal_lipo"/>
    <property type="match status" value="1"/>
</dbReference>
<evidence type="ECO:0000256" key="3">
    <source>
        <dbReference type="ARBA" id="ARBA00023136"/>
    </source>
</evidence>